<dbReference type="AlphaFoldDB" id="A0A7C2NX10"/>
<dbReference type="Pfam" id="PF13646">
    <property type="entry name" value="HEAT_2"/>
    <property type="match status" value="1"/>
</dbReference>
<dbReference type="SMART" id="SM00567">
    <property type="entry name" value="EZ_HEAT"/>
    <property type="match status" value="4"/>
</dbReference>
<comment type="caution">
    <text evidence="2">The sequence shown here is derived from an EMBL/GenBank/DDBJ whole genome shotgun (WGS) entry which is preliminary data.</text>
</comment>
<evidence type="ECO:0000256" key="1">
    <source>
        <dbReference type="SAM" id="SignalP"/>
    </source>
</evidence>
<evidence type="ECO:0000313" key="2">
    <source>
        <dbReference type="EMBL" id="HEN15331.1"/>
    </source>
</evidence>
<name>A0A7C2NX10_9PLAN</name>
<sequence length="710" mass="74437">MQTIRRWTSLAALFAALSLAIANEGAGQSPLSTKEPELIAILQGEAPAADKALACKSLAIYGSSAAVPELAKLLPDPQLASWARIALEAIPGQAADESLRKAAETLEGNLLIGVINSIGVRRDAAAVELLTAQLKHQNPEIGVAAAVALGHIGNEAAAKSLRAALSAESAALRAGAAEGCILCAERFLADGHDADATQLYDEVRQADVPRPRKHEATRGAILARGQDGIPLLIELLSSSDVAQVRLALGTAREFPGSEIDKALAAALDRLEPDRAALVIAAMVDRPKTADLSAVMKAAARGAKPVRLAALAALGRIGTPDSLSLLLAAALESDADIAPTAQAALAELPGEEVDKEIVARLPNAQGPTARLLIELVGQRRIQATSHLVKALDQSDKAIRTAALASLGSTVTPKTLSVLIAQVTAPKHADDLPVAVEALKTAATRMPDREACAMELSQALGRASAPTKDSLLEILSEVGGTKALQTIGAAAKSNDPQLQDTGSRLLGKWSSVDAAPVLLDLAKTAPSDRYHVRAVRGYISLARRFATMPESQRLEICQNALDVARNTADKKLVLDVLALYPTLESLKMAAKAAQIPELKADAVQAALLIASKAKEEPGRVEPLLTNLGLTRVKLEIVKAEYGSGTTQMDVTEILRTHARDVQLISLPSSYNTAFGGDPAPGDVKQLRIQYRLNGKDGQATFRENALIVLLVP</sequence>
<dbReference type="InterPro" id="IPR011989">
    <property type="entry name" value="ARM-like"/>
</dbReference>
<dbReference type="EMBL" id="DSOK01000224">
    <property type="protein sequence ID" value="HEN15331.1"/>
    <property type="molecule type" value="Genomic_DNA"/>
</dbReference>
<dbReference type="InterPro" id="IPR004155">
    <property type="entry name" value="PBS_lyase_HEAT"/>
</dbReference>
<proteinExistence type="predicted"/>
<dbReference type="PANTHER" id="PTHR12697">
    <property type="entry name" value="PBS LYASE HEAT-LIKE PROTEIN"/>
    <property type="match status" value="1"/>
</dbReference>
<dbReference type="SUPFAM" id="SSF48371">
    <property type="entry name" value="ARM repeat"/>
    <property type="match status" value="1"/>
</dbReference>
<keyword evidence="1" id="KW-0732">Signal</keyword>
<dbReference type="GO" id="GO:0019135">
    <property type="term" value="F:deoxyhypusine monooxygenase activity"/>
    <property type="evidence" value="ECO:0007669"/>
    <property type="project" value="TreeGrafter"/>
</dbReference>
<dbReference type="GO" id="GO:0016829">
    <property type="term" value="F:lyase activity"/>
    <property type="evidence" value="ECO:0007669"/>
    <property type="project" value="UniProtKB-KW"/>
</dbReference>
<accession>A0A7C2NX10</accession>
<gene>
    <name evidence="2" type="ORF">ENQ76_07675</name>
</gene>
<dbReference type="Gene3D" id="1.25.10.10">
    <property type="entry name" value="Leucine-rich Repeat Variant"/>
    <property type="match status" value="3"/>
</dbReference>
<keyword evidence="2" id="KW-0456">Lyase</keyword>
<dbReference type="PANTHER" id="PTHR12697:SF20">
    <property type="entry name" value="HEAT REPEAT-CONTAINING PROTEIN 4"/>
    <property type="match status" value="1"/>
</dbReference>
<feature type="chain" id="PRO_5028428877" evidence="1">
    <location>
        <begin position="23"/>
        <end position="710"/>
    </location>
</feature>
<feature type="signal peptide" evidence="1">
    <location>
        <begin position="1"/>
        <end position="22"/>
    </location>
</feature>
<dbReference type="InterPro" id="IPR016024">
    <property type="entry name" value="ARM-type_fold"/>
</dbReference>
<organism evidence="2">
    <name type="scientific">Schlesneria paludicola</name>
    <dbReference type="NCBI Taxonomy" id="360056"/>
    <lineage>
        <taxon>Bacteria</taxon>
        <taxon>Pseudomonadati</taxon>
        <taxon>Planctomycetota</taxon>
        <taxon>Planctomycetia</taxon>
        <taxon>Planctomycetales</taxon>
        <taxon>Planctomycetaceae</taxon>
        <taxon>Schlesneria</taxon>
    </lineage>
</organism>
<protein>
    <submittedName>
        <fullName evidence="2">PBS lyase</fullName>
    </submittedName>
</protein>
<reference evidence="2" key="1">
    <citation type="journal article" date="2020" name="mSystems">
        <title>Genome- and Community-Level Interaction Insights into Carbon Utilization and Element Cycling Functions of Hydrothermarchaeota in Hydrothermal Sediment.</title>
        <authorList>
            <person name="Zhou Z."/>
            <person name="Liu Y."/>
            <person name="Xu W."/>
            <person name="Pan J."/>
            <person name="Luo Z.H."/>
            <person name="Li M."/>
        </authorList>
    </citation>
    <scope>NUCLEOTIDE SEQUENCE [LARGE SCALE GENOMIC DNA]</scope>
    <source>
        <strain evidence="2">SpSt-339</strain>
    </source>
</reference>